<dbReference type="SUPFAM" id="SSF52047">
    <property type="entry name" value="RNI-like"/>
    <property type="match status" value="1"/>
</dbReference>
<feature type="domain" description="F-box" evidence="1">
    <location>
        <begin position="67"/>
        <end position="114"/>
    </location>
</feature>
<dbReference type="InterPro" id="IPR001810">
    <property type="entry name" value="F-box_dom"/>
</dbReference>
<evidence type="ECO:0000313" key="3">
    <source>
        <dbReference type="Proteomes" id="UP001218218"/>
    </source>
</evidence>
<comment type="caution">
    <text evidence="2">The sequence shown here is derived from an EMBL/GenBank/DDBJ whole genome shotgun (WGS) entry which is preliminary data.</text>
</comment>
<reference evidence="2" key="1">
    <citation type="submission" date="2023-03" db="EMBL/GenBank/DDBJ databases">
        <title>Massive genome expansion in bonnet fungi (Mycena s.s.) driven by repeated elements and novel gene families across ecological guilds.</title>
        <authorList>
            <consortium name="Lawrence Berkeley National Laboratory"/>
            <person name="Harder C.B."/>
            <person name="Miyauchi S."/>
            <person name="Viragh M."/>
            <person name="Kuo A."/>
            <person name="Thoen E."/>
            <person name="Andreopoulos B."/>
            <person name="Lu D."/>
            <person name="Skrede I."/>
            <person name="Drula E."/>
            <person name="Henrissat B."/>
            <person name="Morin E."/>
            <person name="Kohler A."/>
            <person name="Barry K."/>
            <person name="LaButti K."/>
            <person name="Morin E."/>
            <person name="Salamov A."/>
            <person name="Lipzen A."/>
            <person name="Mereny Z."/>
            <person name="Hegedus B."/>
            <person name="Baldrian P."/>
            <person name="Stursova M."/>
            <person name="Weitz H."/>
            <person name="Taylor A."/>
            <person name="Grigoriev I.V."/>
            <person name="Nagy L.G."/>
            <person name="Martin F."/>
            <person name="Kauserud H."/>
        </authorList>
    </citation>
    <scope>NUCLEOTIDE SEQUENCE</scope>
    <source>
        <strain evidence="2">CBHHK002</strain>
    </source>
</reference>
<keyword evidence="3" id="KW-1185">Reference proteome</keyword>
<dbReference type="InterPro" id="IPR036047">
    <property type="entry name" value="F-box-like_dom_sf"/>
</dbReference>
<sequence>MTFTSFPLRVRAALLEQIERTKQTSKADIEQLIEESELKIIYLQSVELCDQEQACVAALRYLISPIRTLPVELLAEIFGLAVHDATHIKDAFRISHVCSDWRQVAHSTPRLWTRNLRVLISSSDDNVYADGLKDWLARSAPLPVLRIAPRWRSLKFIRTPPDWLVRRAADCRLEGLEELSLDVSNIDPDIILSLTAPRLRKLVLHNYSSAAPILVMPWLQLADLTFSYGRNSSHPDVLFDILAECLNLVRLSVFVVLVLPTTGRATPAFSRLRTLYVHYFGVPGHGASFLDTVSAPALEELCLDFGDLRSPNITGLDLRYSQLTSNDLMAVFRQTLSLTRLKLKYCDFCLDDALIGALCCQDGVKPLVPYLHYLVLEHMPFTDNIQDILARMIASRWRSDAELGPHLVPAVARWTLVRLQGVFGPRFVNMMEVLQRTALPVELVLL</sequence>
<dbReference type="Proteomes" id="UP001218218">
    <property type="component" value="Unassembled WGS sequence"/>
</dbReference>
<evidence type="ECO:0000259" key="1">
    <source>
        <dbReference type="Pfam" id="PF12937"/>
    </source>
</evidence>
<dbReference type="InterPro" id="IPR032675">
    <property type="entry name" value="LRR_dom_sf"/>
</dbReference>
<dbReference type="AlphaFoldDB" id="A0AAD7AE91"/>
<gene>
    <name evidence="2" type="ORF">DFH08DRAFT_1075720</name>
</gene>
<dbReference type="SUPFAM" id="SSF81383">
    <property type="entry name" value="F-box domain"/>
    <property type="match status" value="1"/>
</dbReference>
<organism evidence="2 3">
    <name type="scientific">Mycena albidolilacea</name>
    <dbReference type="NCBI Taxonomy" id="1033008"/>
    <lineage>
        <taxon>Eukaryota</taxon>
        <taxon>Fungi</taxon>
        <taxon>Dikarya</taxon>
        <taxon>Basidiomycota</taxon>
        <taxon>Agaricomycotina</taxon>
        <taxon>Agaricomycetes</taxon>
        <taxon>Agaricomycetidae</taxon>
        <taxon>Agaricales</taxon>
        <taxon>Marasmiineae</taxon>
        <taxon>Mycenaceae</taxon>
        <taxon>Mycena</taxon>
    </lineage>
</organism>
<name>A0AAD7AE91_9AGAR</name>
<protein>
    <recommendedName>
        <fullName evidence="1">F-box domain-containing protein</fullName>
    </recommendedName>
</protein>
<accession>A0AAD7AE91</accession>
<dbReference type="Gene3D" id="1.20.1280.50">
    <property type="match status" value="1"/>
</dbReference>
<evidence type="ECO:0000313" key="2">
    <source>
        <dbReference type="EMBL" id="KAJ7356570.1"/>
    </source>
</evidence>
<dbReference type="EMBL" id="JARIHO010000008">
    <property type="protein sequence ID" value="KAJ7356570.1"/>
    <property type="molecule type" value="Genomic_DNA"/>
</dbReference>
<dbReference type="Pfam" id="PF12937">
    <property type="entry name" value="F-box-like"/>
    <property type="match status" value="1"/>
</dbReference>
<proteinExistence type="predicted"/>
<dbReference type="Gene3D" id="3.80.10.10">
    <property type="entry name" value="Ribonuclease Inhibitor"/>
    <property type="match status" value="1"/>
</dbReference>